<accession>A0A9N7N6L3</accession>
<keyword evidence="3" id="KW-1185">Reference proteome</keyword>
<protein>
    <submittedName>
        <fullName evidence="2">Probable sugar phosphate/phosphate translocator</fullName>
    </submittedName>
</protein>
<evidence type="ECO:0000313" key="2">
    <source>
        <dbReference type="EMBL" id="CAA0821721.1"/>
    </source>
</evidence>
<sequence length="58" mass="6692">IHIHYNIFQTMKVDQGMTMDIYITFVIPISAMFAMALWLGNTAYLYISVTFAQMLKAI</sequence>
<dbReference type="OrthoDB" id="1687038at2759"/>
<evidence type="ECO:0000313" key="3">
    <source>
        <dbReference type="Proteomes" id="UP001153555"/>
    </source>
</evidence>
<feature type="non-terminal residue" evidence="2">
    <location>
        <position position="58"/>
    </location>
</feature>
<keyword evidence="1" id="KW-1133">Transmembrane helix</keyword>
<proteinExistence type="predicted"/>
<dbReference type="Proteomes" id="UP001153555">
    <property type="component" value="Unassembled WGS sequence"/>
</dbReference>
<keyword evidence="1" id="KW-0472">Membrane</keyword>
<organism evidence="2 3">
    <name type="scientific">Striga hermonthica</name>
    <name type="common">Purple witchweed</name>
    <name type="synonym">Buchnera hermonthica</name>
    <dbReference type="NCBI Taxonomy" id="68872"/>
    <lineage>
        <taxon>Eukaryota</taxon>
        <taxon>Viridiplantae</taxon>
        <taxon>Streptophyta</taxon>
        <taxon>Embryophyta</taxon>
        <taxon>Tracheophyta</taxon>
        <taxon>Spermatophyta</taxon>
        <taxon>Magnoliopsida</taxon>
        <taxon>eudicotyledons</taxon>
        <taxon>Gunneridae</taxon>
        <taxon>Pentapetalae</taxon>
        <taxon>asterids</taxon>
        <taxon>lamiids</taxon>
        <taxon>Lamiales</taxon>
        <taxon>Orobanchaceae</taxon>
        <taxon>Buchnereae</taxon>
        <taxon>Striga</taxon>
    </lineage>
</organism>
<comment type="caution">
    <text evidence="2">The sequence shown here is derived from an EMBL/GenBank/DDBJ whole genome shotgun (WGS) entry which is preliminary data.</text>
</comment>
<feature type="non-terminal residue" evidence="2">
    <location>
        <position position="1"/>
    </location>
</feature>
<gene>
    <name evidence="2" type="ORF">SHERM_19547</name>
</gene>
<name>A0A9N7N6L3_STRHE</name>
<reference evidence="2" key="1">
    <citation type="submission" date="2019-12" db="EMBL/GenBank/DDBJ databases">
        <authorList>
            <person name="Scholes J."/>
        </authorList>
    </citation>
    <scope>NUCLEOTIDE SEQUENCE</scope>
</reference>
<dbReference type="EMBL" id="CACSLK010021140">
    <property type="protein sequence ID" value="CAA0821721.1"/>
    <property type="molecule type" value="Genomic_DNA"/>
</dbReference>
<feature type="transmembrane region" description="Helical" evidence="1">
    <location>
        <begin position="21"/>
        <end position="47"/>
    </location>
</feature>
<keyword evidence="1" id="KW-0812">Transmembrane</keyword>
<evidence type="ECO:0000256" key="1">
    <source>
        <dbReference type="SAM" id="Phobius"/>
    </source>
</evidence>
<dbReference type="AlphaFoldDB" id="A0A9N7N6L3"/>